<name>A0ABR2IZN1_9EUKA</name>
<feature type="region of interest" description="Disordered" evidence="2">
    <location>
        <begin position="201"/>
        <end position="245"/>
    </location>
</feature>
<proteinExistence type="predicted"/>
<protein>
    <submittedName>
        <fullName evidence="3">Uncharacterized protein</fullName>
    </submittedName>
</protein>
<feature type="coiled-coil region" evidence="1">
    <location>
        <begin position="43"/>
        <end position="70"/>
    </location>
</feature>
<evidence type="ECO:0000256" key="1">
    <source>
        <dbReference type="SAM" id="Coils"/>
    </source>
</evidence>
<evidence type="ECO:0000313" key="3">
    <source>
        <dbReference type="EMBL" id="KAK8870698.1"/>
    </source>
</evidence>
<evidence type="ECO:0000256" key="2">
    <source>
        <dbReference type="SAM" id="MobiDB-lite"/>
    </source>
</evidence>
<comment type="caution">
    <text evidence="3">The sequence shown here is derived from an EMBL/GenBank/DDBJ whole genome shotgun (WGS) entry which is preliminary data.</text>
</comment>
<keyword evidence="4" id="KW-1185">Reference proteome</keyword>
<gene>
    <name evidence="3" type="ORF">M9Y10_008585</name>
</gene>
<sequence>MKSRQKQILNQFEEIWKTKVSVEYTQDSKQLQSLKQEHKKLYSIGLKANAAELQDQISQLEEEEANESQKKYEQDYKKAKIHLFEKFEIERITFRKDRQRQRSMLVSRIHRNVPITRPKLTSLFSCCHANSSLTNKRPIKRSIAKPKSVLNSYSISSTSLKKSSSSSSLESTKAVYGIKMNEMHHTNQSCGTNCQAKTSQKSADVQQSESQSILSASSQNSKNKSDKKDEQLSSTQIDEVSYDEISDDEEFVLNDSSPQNNDTQAQIVDLNTYHDDTIVNASINENGFAKNINQNEKFDYEYDYDYN</sequence>
<evidence type="ECO:0000313" key="4">
    <source>
        <dbReference type="Proteomes" id="UP001470230"/>
    </source>
</evidence>
<dbReference type="Proteomes" id="UP001470230">
    <property type="component" value="Unassembled WGS sequence"/>
</dbReference>
<reference evidence="3 4" key="1">
    <citation type="submission" date="2024-04" db="EMBL/GenBank/DDBJ databases">
        <title>Tritrichomonas musculus Genome.</title>
        <authorList>
            <person name="Alves-Ferreira E."/>
            <person name="Grigg M."/>
            <person name="Lorenzi H."/>
            <person name="Galac M."/>
        </authorList>
    </citation>
    <scope>NUCLEOTIDE SEQUENCE [LARGE SCALE GENOMIC DNA]</scope>
    <source>
        <strain evidence="3 4">EAF2021</strain>
    </source>
</reference>
<keyword evidence="1" id="KW-0175">Coiled coil</keyword>
<dbReference type="EMBL" id="JAPFFF010000014">
    <property type="protein sequence ID" value="KAK8870698.1"/>
    <property type="molecule type" value="Genomic_DNA"/>
</dbReference>
<feature type="compositionally biased region" description="Low complexity" evidence="2">
    <location>
        <begin position="206"/>
        <end position="222"/>
    </location>
</feature>
<organism evidence="3 4">
    <name type="scientific">Tritrichomonas musculus</name>
    <dbReference type="NCBI Taxonomy" id="1915356"/>
    <lineage>
        <taxon>Eukaryota</taxon>
        <taxon>Metamonada</taxon>
        <taxon>Parabasalia</taxon>
        <taxon>Tritrichomonadida</taxon>
        <taxon>Tritrichomonadidae</taxon>
        <taxon>Tritrichomonas</taxon>
    </lineage>
</organism>
<accession>A0ABR2IZN1</accession>